<accession>A0ABR3GUT3</accession>
<evidence type="ECO:0000313" key="2">
    <source>
        <dbReference type="EMBL" id="KAL0639688.1"/>
    </source>
</evidence>
<protein>
    <submittedName>
        <fullName evidence="2">Uncharacterized protein</fullName>
    </submittedName>
</protein>
<proteinExistence type="predicted"/>
<organism evidence="2 3">
    <name type="scientific">Discina gigas</name>
    <dbReference type="NCBI Taxonomy" id="1032678"/>
    <lineage>
        <taxon>Eukaryota</taxon>
        <taxon>Fungi</taxon>
        <taxon>Dikarya</taxon>
        <taxon>Ascomycota</taxon>
        <taxon>Pezizomycotina</taxon>
        <taxon>Pezizomycetes</taxon>
        <taxon>Pezizales</taxon>
        <taxon>Discinaceae</taxon>
        <taxon>Discina</taxon>
    </lineage>
</organism>
<name>A0ABR3GUT3_9PEZI</name>
<reference evidence="2 3" key="1">
    <citation type="submission" date="2024-02" db="EMBL/GenBank/DDBJ databases">
        <title>Discinaceae phylogenomics.</title>
        <authorList>
            <person name="Dirks A.C."/>
            <person name="James T.Y."/>
        </authorList>
    </citation>
    <scope>NUCLEOTIDE SEQUENCE [LARGE SCALE GENOMIC DNA]</scope>
    <source>
        <strain evidence="2 3">ACD0624</strain>
    </source>
</reference>
<gene>
    <name evidence="2" type="ORF">Q9L58_001255</name>
</gene>
<comment type="caution">
    <text evidence="2">The sequence shown here is derived from an EMBL/GenBank/DDBJ whole genome shotgun (WGS) entry which is preliminary data.</text>
</comment>
<feature type="region of interest" description="Disordered" evidence="1">
    <location>
        <begin position="69"/>
        <end position="89"/>
    </location>
</feature>
<evidence type="ECO:0000256" key="1">
    <source>
        <dbReference type="SAM" id="MobiDB-lite"/>
    </source>
</evidence>
<keyword evidence="3" id="KW-1185">Reference proteome</keyword>
<dbReference type="EMBL" id="JBBBZM010000009">
    <property type="protein sequence ID" value="KAL0639688.1"/>
    <property type="molecule type" value="Genomic_DNA"/>
</dbReference>
<evidence type="ECO:0000313" key="3">
    <source>
        <dbReference type="Proteomes" id="UP001447188"/>
    </source>
</evidence>
<feature type="compositionally biased region" description="Basic and acidic residues" evidence="1">
    <location>
        <begin position="79"/>
        <end position="89"/>
    </location>
</feature>
<sequence>MTDLKVEAVQFKLEADMQDPGAEMQATQSMILETSFHTMQAIDGNKGTFAQVDRTYRALPSKFRKNRLITRSETGYTEEQAKEELSSPG</sequence>
<dbReference type="Proteomes" id="UP001447188">
    <property type="component" value="Unassembled WGS sequence"/>
</dbReference>